<name>A0ABQ3Y8V1_9ACTN</name>
<dbReference type="RefSeq" id="WP_203768874.1">
    <property type="nucleotide sequence ID" value="NZ_BAAABO010000042.1"/>
</dbReference>
<evidence type="ECO:0000313" key="4">
    <source>
        <dbReference type="EMBL" id="GID76423.1"/>
    </source>
</evidence>
<protein>
    <submittedName>
        <fullName evidence="4">Methyltransferase type 11</fullName>
    </submittedName>
</protein>
<dbReference type="Proteomes" id="UP000609879">
    <property type="component" value="Unassembled WGS sequence"/>
</dbReference>
<dbReference type="GO" id="GO:0008168">
    <property type="term" value="F:methyltransferase activity"/>
    <property type="evidence" value="ECO:0007669"/>
    <property type="project" value="UniProtKB-KW"/>
</dbReference>
<comment type="caution">
    <text evidence="4">The sequence shown here is derived from an EMBL/GenBank/DDBJ whole genome shotgun (WGS) entry which is preliminary data.</text>
</comment>
<gene>
    <name evidence="4" type="ORF">Ade02nite_50640</name>
</gene>
<keyword evidence="2" id="KW-0808">Transferase</keyword>
<proteinExistence type="predicted"/>
<sequence length="242" mass="26499">MALVFGEVAALYDDVRPGYRAELRQAIGERAPAGPAVDIGAGTGKGTEVLLAIRDEVTAIEPDPRMAAVLRAKFPAVDVLESTFEEWTPPPGGAGLLACAMAWHWMDAATRNQRAAAALAPEGVLAVFGHRFAYADEAQSAAIGEVFDRARRDVPMRPEHWIADDVRGSGVWASVDELEWREDRPLSTEGYLDLTRTFSPFRRHSPELQRRVLDDLRATIDGFGGTIALDLRTSLVLAVRHR</sequence>
<dbReference type="GO" id="GO:0032259">
    <property type="term" value="P:methylation"/>
    <property type="evidence" value="ECO:0007669"/>
    <property type="project" value="UniProtKB-KW"/>
</dbReference>
<evidence type="ECO:0000256" key="1">
    <source>
        <dbReference type="ARBA" id="ARBA00022603"/>
    </source>
</evidence>
<accession>A0ABQ3Y8V1</accession>
<keyword evidence="5" id="KW-1185">Reference proteome</keyword>
<evidence type="ECO:0000259" key="3">
    <source>
        <dbReference type="Pfam" id="PF13649"/>
    </source>
</evidence>
<feature type="domain" description="Methyltransferase" evidence="3">
    <location>
        <begin position="37"/>
        <end position="123"/>
    </location>
</feature>
<dbReference type="PANTHER" id="PTHR44942:SF4">
    <property type="entry name" value="METHYLTRANSFERASE TYPE 11 DOMAIN-CONTAINING PROTEIN"/>
    <property type="match status" value="1"/>
</dbReference>
<reference evidence="4 5" key="1">
    <citation type="submission" date="2021-01" db="EMBL/GenBank/DDBJ databases">
        <title>Whole genome shotgun sequence of Actinoplanes deccanensis NBRC 13994.</title>
        <authorList>
            <person name="Komaki H."/>
            <person name="Tamura T."/>
        </authorList>
    </citation>
    <scope>NUCLEOTIDE SEQUENCE [LARGE SCALE GENOMIC DNA]</scope>
    <source>
        <strain evidence="4 5">NBRC 13994</strain>
    </source>
</reference>
<dbReference type="InterPro" id="IPR029063">
    <property type="entry name" value="SAM-dependent_MTases_sf"/>
</dbReference>
<organism evidence="4 5">
    <name type="scientific">Paractinoplanes deccanensis</name>
    <dbReference type="NCBI Taxonomy" id="113561"/>
    <lineage>
        <taxon>Bacteria</taxon>
        <taxon>Bacillati</taxon>
        <taxon>Actinomycetota</taxon>
        <taxon>Actinomycetes</taxon>
        <taxon>Micromonosporales</taxon>
        <taxon>Micromonosporaceae</taxon>
        <taxon>Paractinoplanes</taxon>
    </lineage>
</organism>
<dbReference type="Gene3D" id="3.40.50.150">
    <property type="entry name" value="Vaccinia Virus protein VP39"/>
    <property type="match status" value="1"/>
</dbReference>
<keyword evidence="1 4" id="KW-0489">Methyltransferase</keyword>
<dbReference type="Pfam" id="PF13649">
    <property type="entry name" value="Methyltransf_25"/>
    <property type="match status" value="1"/>
</dbReference>
<dbReference type="SUPFAM" id="SSF53335">
    <property type="entry name" value="S-adenosyl-L-methionine-dependent methyltransferases"/>
    <property type="match status" value="1"/>
</dbReference>
<dbReference type="InterPro" id="IPR041698">
    <property type="entry name" value="Methyltransf_25"/>
</dbReference>
<evidence type="ECO:0000313" key="5">
    <source>
        <dbReference type="Proteomes" id="UP000609879"/>
    </source>
</evidence>
<dbReference type="EMBL" id="BOMI01000101">
    <property type="protein sequence ID" value="GID76423.1"/>
    <property type="molecule type" value="Genomic_DNA"/>
</dbReference>
<dbReference type="InterPro" id="IPR051052">
    <property type="entry name" value="Diverse_substrate_MTase"/>
</dbReference>
<dbReference type="CDD" id="cd02440">
    <property type="entry name" value="AdoMet_MTases"/>
    <property type="match status" value="1"/>
</dbReference>
<evidence type="ECO:0000256" key="2">
    <source>
        <dbReference type="ARBA" id="ARBA00022679"/>
    </source>
</evidence>
<dbReference type="PANTHER" id="PTHR44942">
    <property type="entry name" value="METHYLTRANSF_11 DOMAIN-CONTAINING PROTEIN"/>
    <property type="match status" value="1"/>
</dbReference>